<feature type="region of interest" description="Disordered" evidence="1">
    <location>
        <begin position="985"/>
        <end position="1063"/>
    </location>
</feature>
<feature type="region of interest" description="Disordered" evidence="1">
    <location>
        <begin position="64"/>
        <end position="400"/>
    </location>
</feature>
<organism evidence="2 3">
    <name type="scientific">Dissophora globulifera</name>
    <dbReference type="NCBI Taxonomy" id="979702"/>
    <lineage>
        <taxon>Eukaryota</taxon>
        <taxon>Fungi</taxon>
        <taxon>Fungi incertae sedis</taxon>
        <taxon>Mucoromycota</taxon>
        <taxon>Mortierellomycotina</taxon>
        <taxon>Mortierellomycetes</taxon>
        <taxon>Mortierellales</taxon>
        <taxon>Mortierellaceae</taxon>
        <taxon>Dissophora</taxon>
    </lineage>
</organism>
<feature type="compositionally biased region" description="Low complexity" evidence="1">
    <location>
        <begin position="759"/>
        <end position="770"/>
    </location>
</feature>
<dbReference type="EMBL" id="JAAAIP010000029">
    <property type="protein sequence ID" value="KAG0328743.1"/>
    <property type="molecule type" value="Genomic_DNA"/>
</dbReference>
<comment type="caution">
    <text evidence="2">The sequence shown here is derived from an EMBL/GenBank/DDBJ whole genome shotgun (WGS) entry which is preliminary data.</text>
</comment>
<feature type="region of interest" description="Disordered" evidence="1">
    <location>
        <begin position="923"/>
        <end position="950"/>
    </location>
</feature>
<feature type="region of interest" description="Disordered" evidence="1">
    <location>
        <begin position="579"/>
        <end position="676"/>
    </location>
</feature>
<feature type="region of interest" description="Disordered" evidence="1">
    <location>
        <begin position="1410"/>
        <end position="1482"/>
    </location>
</feature>
<feature type="compositionally biased region" description="Basic and acidic residues" evidence="1">
    <location>
        <begin position="1811"/>
        <end position="1828"/>
    </location>
</feature>
<feature type="compositionally biased region" description="Basic residues" evidence="1">
    <location>
        <begin position="138"/>
        <end position="149"/>
    </location>
</feature>
<feature type="region of interest" description="Disordered" evidence="1">
    <location>
        <begin position="1798"/>
        <end position="1859"/>
    </location>
</feature>
<feature type="compositionally biased region" description="Polar residues" evidence="1">
    <location>
        <begin position="535"/>
        <end position="551"/>
    </location>
</feature>
<sequence length="2144" mass="227363">MFNGRQECLLGAVKELLCTALKKSPNTINLFFATRAYLSGGGISGLGDMDSEFHGLSSTLFSHRKANQGAQRESFAPSSAPSFTPSSAPSFAPSSEPSFAPSSEPSFAPSSEPSFAPSSAPSFEPSSALSGIPPTSLSKKKKKKAKKRAQASAGDSTAVDNQIQYAQSAGDNEQSTGGNMHAYSADRDDVDTDFSDARAGQALGSERIMDDRLNDGQDLTPRHRDNDQTYGSERVLDNNLREGHRDLPHHRPDGQDLTQYRNDGQDLTQYRNDGQGSTRYRDDGQDSTRYRNDSQGSTRYRDDGQGATRYRDDGQGATRYRDEGQDLTHYRDDRRVSTRSHDGGQDLTRYRDGGEYLNNEARRQSSSALQSGPSRNATGFSTFGPPQQETSHIGDTSRIPQQRSNIEEANLSQTPGAMANMNTEIAPPSTTKPHKKIPAWAKGWDPNGKKKVVFGIELPDKKKEGVPKKVRKAYGGFGLGFKEKKKEVLAGHPATGTSAISTTNAPPSQQLSTPAMAGAQSEHSGPSMAAATEPFSPSQGQPVYAQESQHTPVRRRSSHYLMDTIPPAQPANYTLPPNMARSCVPPPSSASVKGDTPTLSQRRESSTSARGGSIDMSTPAARSGSIDMSTPAARAGSIDMSTPAARAGSVDMSTPAVVGAQSQQSRPSVTGMPMPTRRRSSHYLMETIPPGRTVKYDVPANLARSCMPPPSSAKTSAPAIDPSTGMADTVANVQGDTPTLSQRRDSSTSARAGSTGMSAPAMAGAQPQQPEFGMNVAPDSLSPGQDRSGVPLPLSSQSNTSALADTRSAGMTPTHPFATGAVATGPLAAAAALSGTNDSDNDANVQDDAHTPSQPMDASTSVPADVDDMTTPVIASVQPKHPGFGTGVMAHSFSPSQDRPVHVQETYHAPIHQSSDQYFAPTTPDMARSHRPPPSSEEPVTVAPEHAHSTGTIPSRAMAAVTAPFAAAAAAVAAPFAAAAAALSGHGDRGSHSATDLQDESLNSPSPAYLFNPVEDDDTDVAAGSPYQRGWESENENPIDHENPLDPTEGIERSSGGGGVVAGAGGATGLRAANASSWDESPYDCDNALGLHSSHPLSRGDTMDTSLLTNDLAGTGDEDDFAVSTVAAINAIGAAAVDDPDNIAMEDAEGYDDFEHVPVSRLDKGKGRATDSDLAAETLATAAVVPLPEDDDAGGSYNHPDGTLGDDPALYDDNAAVEGVNKEGRPGKTKKPMKERLRAAKATAAAAVTATTAAVDKSVAAYNERQPVPQKQTLTLGEEDVAKPMPPRVQHRMILSEEDVFKPAPPLVVHHLVLSEEDVDKPMPTGVRHHLILSEDDVYKPMVPTVNYKLGISEDEVHKPVPELMAHPMVRITEDDVMKPDPSSIRHLVIPSRNPEGIPIHPSVVTNAARPVIPSKPVPGRSQIRMPPMPTVPKMKKPKMPKFRKNKAAKTPKVKAVKAPKEPKEPKAPKEPKEPKVKTKKSWPKLALTGATIPNVRMPSLKKKGTRPTREGTISTSDISAPTGVRTHVVETPAIAVVEAPAIAVVEAPDIAVAEAPDVVVETPVIAVAPLGPEDEQAARGALMIEGARANALQQSERAQFATMTTPVYIGTPRVVLAEHYRRQVPIFVTPVQTAAVVPLSSTTLQEPVPTVLAVEPVSTATVVEPEMATVPVIMATTLPLHARREVLEPVESDEEDYEYEYYEDGQEEAEQYFEPTTEDLDEALIVMPVDENLQILETDRGEILAAPETVIVTTTTIPAPEVTPVETYPSYEAPPIETLPIREPVPKDILAAALAPEATPAERYPSHRAPPKEDLPISETVPKERLAVPETMIAASLAPETAPAERYPSRQATPVEDLPILETAPKEASAVPETMIAASLAPEAAPAERYPSREATPVEDLPILETAPKETLAVPETMIAASLAPEATSAERYPSREATPVEDLPILEADSEEAMATPEVTPIEAYAEPVATPIEPLARDMPVVSAPPPPPPPPPPPVSNIPVPPPPPPFKAATPPTAPIVASAASPVATPAATPVISPEVAPVATLAAAPAAAKAVAPSSPIVVPEGYDGPLPTVNPGEKVVWVKKTLTTKYLYDSDAQDEGDFSEFDHHKNEDEQPSAQQPRDAAGGRKKRWYKHRAEGGR</sequence>
<feature type="region of interest" description="Disordered" evidence="1">
    <location>
        <begin position="1982"/>
        <end position="2015"/>
    </location>
</feature>
<feature type="compositionally biased region" description="Polar residues" evidence="1">
    <location>
        <begin position="851"/>
        <end position="860"/>
    </location>
</feature>
<dbReference type="OrthoDB" id="2450085at2759"/>
<feature type="compositionally biased region" description="Polar residues" evidence="1">
    <location>
        <begin position="256"/>
        <end position="278"/>
    </location>
</feature>
<evidence type="ECO:0000313" key="3">
    <source>
        <dbReference type="Proteomes" id="UP000738325"/>
    </source>
</evidence>
<feature type="compositionally biased region" description="Basic and acidic residues" evidence="1">
    <location>
        <begin position="279"/>
        <end position="292"/>
    </location>
</feature>
<proteinExistence type="predicted"/>
<feature type="compositionally biased region" description="Basic and acidic residues" evidence="1">
    <location>
        <begin position="1459"/>
        <end position="1477"/>
    </location>
</feature>
<evidence type="ECO:0000256" key="1">
    <source>
        <dbReference type="SAM" id="MobiDB-lite"/>
    </source>
</evidence>
<feature type="compositionally biased region" description="Polar residues" evidence="1">
    <location>
        <begin position="153"/>
        <end position="178"/>
    </location>
</feature>
<feature type="region of interest" description="Disordered" evidence="1">
    <location>
        <begin position="1498"/>
        <end position="1520"/>
    </location>
</feature>
<feature type="compositionally biased region" description="Polar residues" evidence="1">
    <location>
        <begin position="731"/>
        <end position="757"/>
    </location>
</feature>
<feature type="region of interest" description="Disordered" evidence="1">
    <location>
        <begin position="833"/>
        <end position="860"/>
    </location>
</feature>
<feature type="compositionally biased region" description="Polar residues" evidence="1">
    <location>
        <begin position="495"/>
        <end position="513"/>
    </location>
</feature>
<feature type="region of interest" description="Disordered" evidence="1">
    <location>
        <begin position="494"/>
        <end position="555"/>
    </location>
</feature>
<keyword evidence="3" id="KW-1185">Reference proteome</keyword>
<feature type="compositionally biased region" description="Polar residues" evidence="1">
    <location>
        <begin position="364"/>
        <end position="400"/>
    </location>
</feature>
<feature type="compositionally biased region" description="Polar residues" evidence="1">
    <location>
        <begin position="834"/>
        <end position="844"/>
    </location>
</feature>
<protein>
    <submittedName>
        <fullName evidence="2">Uncharacterized protein</fullName>
    </submittedName>
</protein>
<feature type="compositionally biased region" description="Polar residues" evidence="1">
    <location>
        <begin position="992"/>
        <end position="1006"/>
    </location>
</feature>
<name>A0A9P6RXG0_9FUNG</name>
<feature type="compositionally biased region" description="Basic and acidic residues" evidence="1">
    <location>
        <begin position="299"/>
        <end position="354"/>
    </location>
</feature>
<feature type="compositionally biased region" description="Polar residues" evidence="1">
    <location>
        <begin position="794"/>
        <end position="803"/>
    </location>
</feature>
<feature type="compositionally biased region" description="Basic and acidic residues" evidence="1">
    <location>
        <begin position="207"/>
        <end position="227"/>
    </location>
</feature>
<feature type="region of interest" description="Disordered" evidence="1">
    <location>
        <begin position="707"/>
        <end position="818"/>
    </location>
</feature>
<gene>
    <name evidence="2" type="ORF">BGZ99_004603</name>
</gene>
<feature type="region of interest" description="Disordered" evidence="1">
    <location>
        <begin position="2096"/>
        <end position="2144"/>
    </location>
</feature>
<reference evidence="2" key="1">
    <citation type="journal article" date="2020" name="Fungal Divers.">
        <title>Resolving the Mortierellaceae phylogeny through synthesis of multi-gene phylogenetics and phylogenomics.</title>
        <authorList>
            <person name="Vandepol N."/>
            <person name="Liber J."/>
            <person name="Desiro A."/>
            <person name="Na H."/>
            <person name="Kennedy M."/>
            <person name="Barry K."/>
            <person name="Grigoriev I.V."/>
            <person name="Miller A.N."/>
            <person name="O'Donnell K."/>
            <person name="Stajich J.E."/>
            <person name="Bonito G."/>
        </authorList>
    </citation>
    <scope>NUCLEOTIDE SEQUENCE</scope>
    <source>
        <strain evidence="2">REB-010B</strain>
    </source>
</reference>
<feature type="compositionally biased region" description="Pro residues" evidence="1">
    <location>
        <begin position="1986"/>
        <end position="2011"/>
    </location>
</feature>
<feature type="compositionally biased region" description="Basic residues" evidence="1">
    <location>
        <begin position="1434"/>
        <end position="1458"/>
    </location>
</feature>
<accession>A0A9P6RXG0</accession>
<dbReference type="Proteomes" id="UP000738325">
    <property type="component" value="Unassembled WGS sequence"/>
</dbReference>
<feature type="compositionally biased region" description="Basic and acidic residues" evidence="1">
    <location>
        <begin position="234"/>
        <end position="254"/>
    </location>
</feature>
<evidence type="ECO:0000313" key="2">
    <source>
        <dbReference type="EMBL" id="KAG0328743.1"/>
    </source>
</evidence>
<feature type="compositionally biased region" description="Low complexity" evidence="1">
    <location>
        <begin position="73"/>
        <end position="128"/>
    </location>
</feature>